<proteinExistence type="inferred from homology"/>
<reference evidence="8 9" key="1">
    <citation type="submission" date="2016-03" db="EMBL/GenBank/DDBJ databases">
        <authorList>
            <person name="Ploux O."/>
        </authorList>
    </citation>
    <scope>NUCLEOTIDE SEQUENCE [LARGE SCALE GENOMIC DNA]</scope>
    <source>
        <strain evidence="8 9">URUG2</strain>
    </source>
</reference>
<evidence type="ECO:0000313" key="8">
    <source>
        <dbReference type="EMBL" id="CZT14236.1"/>
    </source>
</evidence>
<feature type="compositionally biased region" description="Polar residues" evidence="6">
    <location>
        <begin position="21"/>
        <end position="32"/>
    </location>
</feature>
<comment type="similarity">
    <text evidence="2">Belongs to the acetate uptake transporter (AceTr) (TC 2.A.96) family.</text>
</comment>
<comment type="subcellular location">
    <subcellularLocation>
        <location evidence="1">Membrane</location>
        <topology evidence="1">Multi-pass membrane protein</topology>
    </subcellularLocation>
</comment>
<dbReference type="GO" id="GO:0005886">
    <property type="term" value="C:plasma membrane"/>
    <property type="evidence" value="ECO:0007669"/>
    <property type="project" value="TreeGrafter"/>
</dbReference>
<evidence type="ECO:0000256" key="2">
    <source>
        <dbReference type="ARBA" id="ARBA00005587"/>
    </source>
</evidence>
<evidence type="ECO:0000256" key="6">
    <source>
        <dbReference type="SAM" id="MobiDB-lite"/>
    </source>
</evidence>
<dbReference type="PANTHER" id="PTHR31123">
    <property type="entry name" value="ACCUMULATION OF DYADS PROTEIN 2-RELATED"/>
    <property type="match status" value="1"/>
</dbReference>
<keyword evidence="5 7" id="KW-0472">Membrane</keyword>
<dbReference type="STRING" id="112498.A0A2D3UTU9"/>
<keyword evidence="9" id="KW-1185">Reference proteome</keyword>
<dbReference type="OrthoDB" id="3648309at2759"/>
<keyword evidence="4 7" id="KW-1133">Transmembrane helix</keyword>
<keyword evidence="3 7" id="KW-0812">Transmembrane</keyword>
<feature type="compositionally biased region" description="Basic and acidic residues" evidence="6">
    <location>
        <begin position="1"/>
        <end position="15"/>
    </location>
</feature>
<feature type="region of interest" description="Disordered" evidence="6">
    <location>
        <begin position="1"/>
        <end position="38"/>
    </location>
</feature>
<feature type="compositionally biased region" description="Basic and acidic residues" evidence="6">
    <location>
        <begin position="316"/>
        <end position="328"/>
    </location>
</feature>
<dbReference type="InterPro" id="IPR051633">
    <property type="entry name" value="AceTr"/>
</dbReference>
<gene>
    <name evidence="8" type="ORF">RCC_00211</name>
</gene>
<sequence>MDTHQDIGKDFHPGADFHPGQSINHQSSTQPINAEYPHGDSAEDVLRQINTNATGSVTISSELFERLYLQPKVADPAGLKHPLQKLFGNPTGLAIIGFEMSLMPISMQLMGWRGAGGSRATNNANVIFFGGVLMWVGGLLEFVLGNTFPFLVFTSFGSFYAGYGGTMMPEFATYAPFSDDPLNDPLAGIASAEWNANYGLWWVAFTILMFFYWLCSLRTNVVYALMFTTIFPGVACVAAVFIYAADANAQKAHDCQVAAGALLFCACVFGWYLFAALILPTVDFPLYIPLGDLTHVVPSLTQRNSGGGRRLRKPRSGSEKIQEDGGQV</sequence>
<protein>
    <submittedName>
        <fullName evidence="8">Related to Y.lipolytica GPR1 protein and Fun34p</fullName>
    </submittedName>
</protein>
<dbReference type="GO" id="GO:0015123">
    <property type="term" value="F:acetate transmembrane transporter activity"/>
    <property type="evidence" value="ECO:0007669"/>
    <property type="project" value="TreeGrafter"/>
</dbReference>
<feature type="transmembrane region" description="Helical" evidence="7">
    <location>
        <begin position="222"/>
        <end position="245"/>
    </location>
</feature>
<organism evidence="8 9">
    <name type="scientific">Ramularia collo-cygni</name>
    <dbReference type="NCBI Taxonomy" id="112498"/>
    <lineage>
        <taxon>Eukaryota</taxon>
        <taxon>Fungi</taxon>
        <taxon>Dikarya</taxon>
        <taxon>Ascomycota</taxon>
        <taxon>Pezizomycotina</taxon>
        <taxon>Dothideomycetes</taxon>
        <taxon>Dothideomycetidae</taxon>
        <taxon>Mycosphaerellales</taxon>
        <taxon>Mycosphaerellaceae</taxon>
        <taxon>Ramularia</taxon>
    </lineage>
</organism>
<feature type="transmembrane region" description="Helical" evidence="7">
    <location>
        <begin position="92"/>
        <end position="112"/>
    </location>
</feature>
<accession>A0A2D3UTU9</accession>
<evidence type="ECO:0000313" key="9">
    <source>
        <dbReference type="Proteomes" id="UP000225277"/>
    </source>
</evidence>
<dbReference type="EMBL" id="FJUY01000001">
    <property type="protein sequence ID" value="CZT14236.1"/>
    <property type="molecule type" value="Genomic_DNA"/>
</dbReference>
<dbReference type="AlphaFoldDB" id="A0A2D3UTU9"/>
<dbReference type="Proteomes" id="UP000225277">
    <property type="component" value="Unassembled WGS sequence"/>
</dbReference>
<evidence type="ECO:0000256" key="4">
    <source>
        <dbReference type="ARBA" id="ARBA00022989"/>
    </source>
</evidence>
<feature type="transmembrane region" description="Helical" evidence="7">
    <location>
        <begin position="198"/>
        <end position="215"/>
    </location>
</feature>
<dbReference type="Pfam" id="PF01184">
    <property type="entry name" value="Gpr1_Fun34_YaaH"/>
    <property type="match status" value="1"/>
</dbReference>
<feature type="region of interest" description="Disordered" evidence="6">
    <location>
        <begin position="301"/>
        <end position="328"/>
    </location>
</feature>
<evidence type="ECO:0000256" key="5">
    <source>
        <dbReference type="ARBA" id="ARBA00023136"/>
    </source>
</evidence>
<dbReference type="GeneID" id="35595614"/>
<dbReference type="RefSeq" id="XP_023621134.1">
    <property type="nucleotide sequence ID" value="XM_023765366.1"/>
</dbReference>
<name>A0A2D3UTU9_9PEZI</name>
<dbReference type="InterPro" id="IPR000791">
    <property type="entry name" value="Gpr1/Fun34/SatP-like"/>
</dbReference>
<evidence type="ECO:0000256" key="3">
    <source>
        <dbReference type="ARBA" id="ARBA00022692"/>
    </source>
</evidence>
<dbReference type="PANTHER" id="PTHR31123:SF4">
    <property type="entry name" value="PROTEIN ALCS"/>
    <property type="match status" value="1"/>
</dbReference>
<feature type="transmembrane region" description="Helical" evidence="7">
    <location>
        <begin position="257"/>
        <end position="279"/>
    </location>
</feature>
<evidence type="ECO:0000256" key="1">
    <source>
        <dbReference type="ARBA" id="ARBA00004141"/>
    </source>
</evidence>
<evidence type="ECO:0000256" key="7">
    <source>
        <dbReference type="SAM" id="Phobius"/>
    </source>
</evidence>
<feature type="transmembrane region" description="Helical" evidence="7">
    <location>
        <begin position="124"/>
        <end position="144"/>
    </location>
</feature>